<protein>
    <submittedName>
        <fullName evidence="4">Uncharacterized protein</fullName>
    </submittedName>
</protein>
<dbReference type="PANTHER" id="PTHR43135:SF3">
    <property type="entry name" value="ALPHA-D-RIBOSE 1-METHYLPHOSPHONATE 5-TRIPHOSPHATE DIPHOSPHATASE"/>
    <property type="match status" value="1"/>
</dbReference>
<evidence type="ECO:0000313" key="4">
    <source>
        <dbReference type="EMBL" id="OTA25358.1"/>
    </source>
</evidence>
<feature type="domain" description="BOD1/SHG1" evidence="3">
    <location>
        <begin position="33"/>
        <end position="134"/>
    </location>
</feature>
<dbReference type="OrthoDB" id="194468at2759"/>
<reference evidence="4 5" key="1">
    <citation type="submission" date="2017-01" db="EMBL/GenBank/DDBJ databases">
        <title>The recent genome duplication of the halophilic yeast Hortaea werneckii: insights from long-read sequencing.</title>
        <authorList>
            <person name="Sinha S."/>
            <person name="Flibotte S."/>
            <person name="Neira M."/>
            <person name="Lenassi M."/>
            <person name="Gostincar C."/>
            <person name="Stajich J.E."/>
            <person name="Nislow C.E."/>
        </authorList>
    </citation>
    <scope>NUCLEOTIDE SEQUENCE [LARGE SCALE GENOMIC DNA]</scope>
    <source>
        <strain evidence="4 5">EXF-2000</strain>
    </source>
</reference>
<dbReference type="InterPro" id="IPR057744">
    <property type="entry name" value="OTAase-like"/>
</dbReference>
<dbReference type="InterPro" id="IPR055264">
    <property type="entry name" value="BOD1/SHG1_dom"/>
</dbReference>
<dbReference type="PANTHER" id="PTHR43135">
    <property type="entry name" value="ALPHA-D-RIBOSE 1-METHYLPHOSPHONATE 5-TRIPHOSPHATE DIPHOSPHATASE"/>
    <property type="match status" value="1"/>
</dbReference>
<comment type="caution">
    <text evidence="4">The sequence shown here is derived from an EMBL/GenBank/DDBJ whole genome shotgun (WGS) entry which is preliminary data.</text>
</comment>
<keyword evidence="5" id="KW-1185">Reference proteome</keyword>
<feature type="compositionally biased region" description="Polar residues" evidence="1">
    <location>
        <begin position="306"/>
        <end position="315"/>
    </location>
</feature>
<dbReference type="InterPro" id="IPR032466">
    <property type="entry name" value="Metal_Hydrolase"/>
</dbReference>
<dbReference type="FunCoup" id="A0A1Z5SX35">
    <property type="interactions" value="14"/>
</dbReference>
<dbReference type="AlphaFoldDB" id="A0A1Z5SX35"/>
<evidence type="ECO:0000313" key="5">
    <source>
        <dbReference type="Proteomes" id="UP000194280"/>
    </source>
</evidence>
<dbReference type="Gene3D" id="2.30.40.10">
    <property type="entry name" value="Urease, subunit C, domain 1"/>
    <property type="match status" value="1"/>
</dbReference>
<evidence type="ECO:0000259" key="2">
    <source>
        <dbReference type="Pfam" id="PF01979"/>
    </source>
</evidence>
<dbReference type="InterPro" id="IPR011059">
    <property type="entry name" value="Metal-dep_hydrolase_composite"/>
</dbReference>
<sequence length="819" mass="91925">MATDAFQLPPRKKPKISELPLSSAQRNSIDGVLHTFKKKGEFDALRKKAFQQYNESAQRGMFEATLKSFTADEIERDPVKYLKPDRRTGAPLLEGAAARGDVYSQLEKDINDYIDQFVTNAETGLRDIRRKEIGDTAADDEHDRGSKSEEAYAEEAEARRNDRAKQHAEDEKVRRKKEAQDKKRKELEALRKKQEELTKETERLQREQKRRAEREAWKQAEKERERERIKKYNEDREKAKKEAEEREKAAEEERKRRAKERAEREQKRLEEEALESLLREGKEMTDKGRRPELERSESMEPPSRLGKQSSATKNNLSRDEMRAQGLMPTSMTLRKGEKAPANPSELRDAALIGPRFYRMVVRFTLSTMATANSLKPWADRPSRRLRLVDCTLIDPKDGQFYQHVTIDIKDNLIHRMTKLSAQPTPADESLAWTQDDMLTVVNLEGKFVCPGLIDCHVHLATPPGEEGLKDTMNQDPNTSLLRQPFLANEMLKRGFTSLRDCGGAGLALKEALAEGLHPGPRLFISGHGISQTGGHGDMRSSKDAEYACCGGNTRGLGRIADGVEQCLHAAREEIRCGSDFIKIMVSGGVVSPTDRLTNLQYTPEEIRAFTKVASDSGTYVTAHAYTPPAIRNAIENGVNGIEHGNLIDEPTAQLMAERGAFLTPTLITYATMASREFGSFLPPSIAEKNTQVLNAGLRSLQIADQAGVTMCYGTDLLGPLQIKQTGEFGLRKQAGLSSLKILQSATVNAARMLRQEDKLGRIKEGFFADLLILNANPLEDIEVLDRQDRHLLGVIKDGRVLASKWSKLQPDGGAPRNIE</sequence>
<dbReference type="Pfam" id="PF05205">
    <property type="entry name" value="COMPASS-Shg1"/>
    <property type="match status" value="1"/>
</dbReference>
<dbReference type="GO" id="GO:0016810">
    <property type="term" value="F:hydrolase activity, acting on carbon-nitrogen (but not peptide) bonds"/>
    <property type="evidence" value="ECO:0007669"/>
    <property type="project" value="InterPro"/>
</dbReference>
<accession>A0A1Z5SX35</accession>
<dbReference type="InterPro" id="IPR051781">
    <property type="entry name" value="Metallo-dep_Hydrolase"/>
</dbReference>
<gene>
    <name evidence="4" type="ORF">BTJ68_12552</name>
</gene>
<dbReference type="CDD" id="cd01299">
    <property type="entry name" value="Met_dep_hydrolase_A"/>
    <property type="match status" value="1"/>
</dbReference>
<evidence type="ECO:0000259" key="3">
    <source>
        <dbReference type="Pfam" id="PF05205"/>
    </source>
</evidence>
<dbReference type="VEuPathDB" id="FungiDB:BTJ68_12552"/>
<feature type="compositionally biased region" description="Basic and acidic residues" evidence="1">
    <location>
        <begin position="125"/>
        <end position="298"/>
    </location>
</feature>
<dbReference type="EMBL" id="MUNK01000206">
    <property type="protein sequence ID" value="OTA25358.1"/>
    <property type="molecule type" value="Genomic_DNA"/>
</dbReference>
<proteinExistence type="predicted"/>
<dbReference type="InParanoid" id="A0A1Z5SX35"/>
<dbReference type="SUPFAM" id="SSF51338">
    <property type="entry name" value="Composite domain of metallo-dependent hydrolases"/>
    <property type="match status" value="1"/>
</dbReference>
<feature type="domain" description="Amidohydrolase-related" evidence="2">
    <location>
        <begin position="447"/>
        <end position="800"/>
    </location>
</feature>
<dbReference type="InterPro" id="IPR006680">
    <property type="entry name" value="Amidohydro-rel"/>
</dbReference>
<organism evidence="4 5">
    <name type="scientific">Hortaea werneckii EXF-2000</name>
    <dbReference type="NCBI Taxonomy" id="1157616"/>
    <lineage>
        <taxon>Eukaryota</taxon>
        <taxon>Fungi</taxon>
        <taxon>Dikarya</taxon>
        <taxon>Ascomycota</taxon>
        <taxon>Pezizomycotina</taxon>
        <taxon>Dothideomycetes</taxon>
        <taxon>Dothideomycetidae</taxon>
        <taxon>Mycosphaerellales</taxon>
        <taxon>Teratosphaeriaceae</taxon>
        <taxon>Hortaea</taxon>
    </lineage>
</organism>
<evidence type="ECO:0000256" key="1">
    <source>
        <dbReference type="SAM" id="MobiDB-lite"/>
    </source>
</evidence>
<feature type="region of interest" description="Disordered" evidence="1">
    <location>
        <begin position="125"/>
        <end position="342"/>
    </location>
</feature>
<dbReference type="Gene3D" id="3.20.20.140">
    <property type="entry name" value="Metal-dependent hydrolases"/>
    <property type="match status" value="1"/>
</dbReference>
<dbReference type="STRING" id="1157616.A0A1Z5SX35"/>
<dbReference type="Pfam" id="PF01979">
    <property type="entry name" value="Amidohydro_1"/>
    <property type="match status" value="1"/>
</dbReference>
<feature type="region of interest" description="Disordered" evidence="1">
    <location>
        <begin position="1"/>
        <end position="22"/>
    </location>
</feature>
<dbReference type="SUPFAM" id="SSF51556">
    <property type="entry name" value="Metallo-dependent hydrolases"/>
    <property type="match status" value="1"/>
</dbReference>
<name>A0A1Z5SX35_HORWE</name>
<dbReference type="Proteomes" id="UP000194280">
    <property type="component" value="Unassembled WGS sequence"/>
</dbReference>